<reference evidence="2 3" key="1">
    <citation type="submission" date="2020-08" db="EMBL/GenBank/DDBJ databases">
        <title>The Agave Microbiome: Exploring the role of microbial communities in plant adaptations to desert environments.</title>
        <authorList>
            <person name="Partida-Martinez L.P."/>
        </authorList>
    </citation>
    <scope>NUCLEOTIDE SEQUENCE [LARGE SCALE GENOMIC DNA]</scope>
    <source>
        <strain evidence="2 3">AS3.13</strain>
    </source>
</reference>
<accession>A0A7X0MPV0</accession>
<reference evidence="2 3" key="2">
    <citation type="submission" date="2020-08" db="EMBL/GenBank/DDBJ databases">
        <authorList>
            <person name="Partida-Martinez L."/>
            <person name="Huntemann M."/>
            <person name="Clum A."/>
            <person name="Wang J."/>
            <person name="Palaniappan K."/>
            <person name="Ritter S."/>
            <person name="Chen I.-M."/>
            <person name="Stamatis D."/>
            <person name="Reddy T."/>
            <person name="O'Malley R."/>
            <person name="Daum C."/>
            <person name="Shapiro N."/>
            <person name="Ivanova N."/>
            <person name="Kyrpides N."/>
            <person name="Woyke T."/>
        </authorList>
    </citation>
    <scope>NUCLEOTIDE SEQUENCE [LARGE SCALE GENOMIC DNA]</scope>
    <source>
        <strain evidence="2 3">AS3.13</strain>
    </source>
</reference>
<evidence type="ECO:0000313" key="2">
    <source>
        <dbReference type="EMBL" id="MBB6504873.1"/>
    </source>
</evidence>
<proteinExistence type="predicted"/>
<comment type="caution">
    <text evidence="2">The sequence shown here is derived from an EMBL/GenBank/DDBJ whole genome shotgun (WGS) entry which is preliminary data.</text>
</comment>
<feature type="region of interest" description="Disordered" evidence="1">
    <location>
        <begin position="1"/>
        <end position="23"/>
    </location>
</feature>
<evidence type="ECO:0000313" key="3">
    <source>
        <dbReference type="Proteomes" id="UP000522313"/>
    </source>
</evidence>
<gene>
    <name evidence="2" type="ORF">F4693_001850</name>
</gene>
<name>A0A7X0MPV0_9SPHN</name>
<dbReference type="Proteomes" id="UP000522313">
    <property type="component" value="Unassembled WGS sequence"/>
</dbReference>
<organism evidence="2 3">
    <name type="scientific">Sphingomonas endophytica</name>
    <dbReference type="NCBI Taxonomy" id="869719"/>
    <lineage>
        <taxon>Bacteria</taxon>
        <taxon>Pseudomonadati</taxon>
        <taxon>Pseudomonadota</taxon>
        <taxon>Alphaproteobacteria</taxon>
        <taxon>Sphingomonadales</taxon>
        <taxon>Sphingomonadaceae</taxon>
        <taxon>Sphingomonas</taxon>
    </lineage>
</organism>
<dbReference type="Pfam" id="PF05960">
    <property type="entry name" value="DUF885"/>
    <property type="match status" value="1"/>
</dbReference>
<sequence length="627" mass="69562">MVRPRAGGGAIRRATGPADHRRRDRAGAELMRALFLALAAPAAIAAQAPAASTAAEDARLTAFLDRAFDARVALSPEAQTSLGLKTNYDKLDDNTDAAAIRERDLSERQLREMRASFSPARLGSAGKLSYRLFEDQVERARDSFRFRKWRYPVSTNGSPMGEVPAFLINNHRVDTVADADAYVARIRDSERVMRETAALMREQAKMGIVPLKMTYAPVRADARKVLTGAPFTAGADSALMADFRKKVTALKASDADKQRLLAAAAAAMTGPMKRGYELMFTTLDALESQSTGNWGAWKLPQGAAYYAVRLRDSTTTNLTADQIHDLGLRQVAAIRKEMEAVKTRVGFNGTLEQFFEVVRTDPRFKYPNTEAGREAYLGDARSFVAQMMTAAPQWFERLPKAKLEVRAVEKWREGTASTAFYNRPAPDGSRPGIFYVNLVDMNQTQKIQLDAIAAHEAAPGHHFQIARAMELEGLPKFRAFGGYGAYVEGWGLYSERLAKEMGAYKDPYAEFGMLSNQVWRAIRLVVDTGVHSKRWTREQAVAYFRANSSVSDTDIAREVDRYFNWPGQATSYMVGQLKIAELRAKAERELGPKFDIRSFHEAVLGQGALPLDVLEEQVDAYIAAKKA</sequence>
<dbReference type="InterPro" id="IPR010281">
    <property type="entry name" value="DUF885"/>
</dbReference>
<dbReference type="PANTHER" id="PTHR33361">
    <property type="entry name" value="GLR0591 PROTEIN"/>
    <property type="match status" value="1"/>
</dbReference>
<evidence type="ECO:0000256" key="1">
    <source>
        <dbReference type="SAM" id="MobiDB-lite"/>
    </source>
</evidence>
<feature type="compositionally biased region" description="Gly residues" evidence="1">
    <location>
        <begin position="1"/>
        <end position="10"/>
    </location>
</feature>
<dbReference type="PANTHER" id="PTHR33361:SF16">
    <property type="entry name" value="DUF885 DOMAIN-CONTAINING PROTEIN"/>
    <property type="match status" value="1"/>
</dbReference>
<protein>
    <submittedName>
        <fullName evidence="2">Uncharacterized protein (DUF885 family)</fullName>
    </submittedName>
</protein>
<dbReference type="EMBL" id="JACHBT010000008">
    <property type="protein sequence ID" value="MBB6504873.1"/>
    <property type="molecule type" value="Genomic_DNA"/>
</dbReference>
<dbReference type="AlphaFoldDB" id="A0A7X0MPV0"/>